<dbReference type="InterPro" id="IPR036942">
    <property type="entry name" value="Beta-barrel_TonB_sf"/>
</dbReference>
<feature type="region of interest" description="Disordered" evidence="18">
    <location>
        <begin position="422"/>
        <end position="447"/>
    </location>
</feature>
<dbReference type="InterPro" id="IPR058134">
    <property type="entry name" value="PirA/FepA/PfeA"/>
</dbReference>
<dbReference type="InterPro" id="IPR000531">
    <property type="entry name" value="Beta-barrel_TonB"/>
</dbReference>
<keyword evidence="9" id="KW-0406">Ion transport</keyword>
<keyword evidence="6 14" id="KW-0812">Transmembrane</keyword>
<dbReference type="GO" id="GO:0015344">
    <property type="term" value="F:siderophore uptake transmembrane transporter activity"/>
    <property type="evidence" value="ECO:0007669"/>
    <property type="project" value="TreeGrafter"/>
</dbReference>
<sequence>MKVKWQRRSLTTLMGICISTPLWAQTQAANQTESTAATQTTAQTTVTTSQQEPTAADGAATTGDTLVVTAQQQVRQALGASTITADDIRKRPPANDLSEIIRTMPGVNLSGNSASGQRGNNRQIDIRGMGPENTLIMIDGIPVSSRNAVRYGWRGERDTRGDTNWVPANMVDKIEVLRGPSAARYGNGAAGGVVNIITKQPDKELHGSWNAYMNMPQHSEEGATRRTDFSLMGPLSDTVSFRLYGGYNKTDADDWNINSGHESARTGNQAGTLPAGREGVRNKDINGLLRWEFAQGQSLEFEAGYSRQGNIYAGDTQNTNSNAIVRSLYGAETNVMYRDNFSLTHRGFWDNGVSTTSYFQYEDTRNSRINEGLAGGTEGIFSNKYFSTIKLDNYLAHSEINLPFELGVNQVLTVGAEWNDQKMNDPSSNTQTTSEGGSVSGLTGTGRNTRSSAQIASVFVEDNIELTDTTMLTPALRFDHHSTAGSNWSPGLNLSQELGDYFTMKMGIARSYKAPNLYQTNPNYLLYSRGQGCYGGGGSCYLMGNDSLSAETSVNKEIGFEFHDDGIIAGITYFRNDYRNKIEPGLVSLGTASGGTGAYANSDIFKWSNVPKALVEGLEGNLTVPFTETVEWRSNLTYMLESKNKSTGDYLSITPEFTLNSSLNWQATDDLSLLSTVTWYGRQKPKKYDYQGLPVTGTARNEVSPYAIFGLSASYTVTKNVSVTTGIENLFDKRQFRAGNAQNVAGIAGAGAATYNEPGRTYFVSLNTQF</sequence>
<feature type="compositionally biased region" description="Polar residues" evidence="18">
    <location>
        <begin position="260"/>
        <end position="271"/>
    </location>
</feature>
<evidence type="ECO:0000256" key="12">
    <source>
        <dbReference type="ARBA" id="ARBA00023170"/>
    </source>
</evidence>
<dbReference type="Gene3D" id="2.170.130.10">
    <property type="entry name" value="TonB-dependent receptor, plug domain"/>
    <property type="match status" value="1"/>
</dbReference>
<evidence type="ECO:0000256" key="2">
    <source>
        <dbReference type="ARBA" id="ARBA00009810"/>
    </source>
</evidence>
<evidence type="ECO:0000256" key="14">
    <source>
        <dbReference type="PROSITE-ProRule" id="PRU01360"/>
    </source>
</evidence>
<dbReference type="GO" id="GO:0042912">
    <property type="term" value="F:colicin transmembrane transporter activity"/>
    <property type="evidence" value="ECO:0007669"/>
    <property type="project" value="UniProtKB-ARBA"/>
</dbReference>
<dbReference type="PANTHER" id="PTHR30069:SF51">
    <property type="entry name" value="FERRIENTEROBACTIN RECEPTOR"/>
    <property type="match status" value="1"/>
</dbReference>
<evidence type="ECO:0000259" key="21">
    <source>
        <dbReference type="Pfam" id="PF07715"/>
    </source>
</evidence>
<dbReference type="RefSeq" id="WP_032905466.1">
    <property type="nucleotide sequence ID" value="NZ_CABHXO010000137.1"/>
</dbReference>
<dbReference type="SUPFAM" id="SSF56935">
    <property type="entry name" value="Porins"/>
    <property type="match status" value="1"/>
</dbReference>
<evidence type="ECO:0000256" key="17">
    <source>
        <dbReference type="RuleBase" id="RU003357"/>
    </source>
</evidence>
<dbReference type="InterPro" id="IPR037066">
    <property type="entry name" value="Plug_dom_sf"/>
</dbReference>
<evidence type="ECO:0000313" key="22">
    <source>
        <dbReference type="EMBL" id="CNF00609.1"/>
    </source>
</evidence>
<comment type="subcellular location">
    <subcellularLocation>
        <location evidence="1 14">Cell outer membrane</location>
        <topology evidence="1 14">Multi-pass membrane protein</topology>
    </subcellularLocation>
</comment>
<organism evidence="22 24">
    <name type="scientific">Yersinia intermedia</name>
    <dbReference type="NCBI Taxonomy" id="631"/>
    <lineage>
        <taxon>Bacteria</taxon>
        <taxon>Pseudomonadati</taxon>
        <taxon>Pseudomonadota</taxon>
        <taxon>Gammaproteobacteria</taxon>
        <taxon>Enterobacterales</taxon>
        <taxon>Yersiniaceae</taxon>
        <taxon>Yersinia</taxon>
    </lineage>
</organism>
<evidence type="ECO:0000256" key="1">
    <source>
        <dbReference type="ARBA" id="ARBA00004571"/>
    </source>
</evidence>
<dbReference type="EMBL" id="CPZJ01000001">
    <property type="protein sequence ID" value="CNF00609.1"/>
    <property type="molecule type" value="Genomic_DNA"/>
</dbReference>
<keyword evidence="11 14" id="KW-0472">Membrane</keyword>
<dbReference type="PROSITE" id="PS52016">
    <property type="entry name" value="TONB_DEPENDENT_REC_3"/>
    <property type="match status" value="1"/>
</dbReference>
<gene>
    <name evidence="22" type="primary">fepA</name>
    <name evidence="22" type="ORF">ERS008530_00168</name>
    <name evidence="23" type="ORF">FOC37_21150</name>
</gene>
<feature type="short sequence motif" description="TonB C-terminal box" evidence="16">
    <location>
        <begin position="753"/>
        <end position="770"/>
    </location>
</feature>
<evidence type="ECO:0000256" key="3">
    <source>
        <dbReference type="ARBA" id="ARBA00022448"/>
    </source>
</evidence>
<evidence type="ECO:0000256" key="6">
    <source>
        <dbReference type="ARBA" id="ARBA00022692"/>
    </source>
</evidence>
<reference evidence="22 24" key="1">
    <citation type="submission" date="2015-03" db="EMBL/GenBank/DDBJ databases">
        <authorList>
            <person name="Murphy D."/>
        </authorList>
    </citation>
    <scope>NUCLEOTIDE SEQUENCE [LARGE SCALE GENOMIC DNA]</scope>
    <source>
        <strain evidence="22 24">BR165/97</strain>
    </source>
</reference>
<evidence type="ECO:0000256" key="19">
    <source>
        <dbReference type="SAM" id="SignalP"/>
    </source>
</evidence>
<dbReference type="CDD" id="cd01347">
    <property type="entry name" value="ligand_gated_channel"/>
    <property type="match status" value="1"/>
</dbReference>
<evidence type="ECO:0000256" key="15">
    <source>
        <dbReference type="PROSITE-ProRule" id="PRU10143"/>
    </source>
</evidence>
<dbReference type="FunFam" id="2.40.170.20:FF:000002">
    <property type="entry name" value="Colicin I TonB-dependent receptor"/>
    <property type="match status" value="1"/>
</dbReference>
<dbReference type="Pfam" id="PF07715">
    <property type="entry name" value="Plug"/>
    <property type="match status" value="1"/>
</dbReference>
<dbReference type="NCBIfam" id="NF010048">
    <property type="entry name" value="PRK13524.1"/>
    <property type="match status" value="1"/>
</dbReference>
<accession>A0A0T9LJL2</accession>
<keyword evidence="13 14" id="KW-0998">Cell outer membrane</keyword>
<dbReference type="Proteomes" id="UP000038750">
    <property type="component" value="Unassembled WGS sequence"/>
</dbReference>
<keyword evidence="8" id="KW-0408">Iron</keyword>
<dbReference type="PROSITE" id="PS01156">
    <property type="entry name" value="TONB_DEPENDENT_REC_2"/>
    <property type="match status" value="1"/>
</dbReference>
<proteinExistence type="inferred from homology"/>
<dbReference type="Pfam" id="PF00593">
    <property type="entry name" value="TonB_dep_Rec_b-barrel"/>
    <property type="match status" value="1"/>
</dbReference>
<dbReference type="Proteomes" id="UP000424966">
    <property type="component" value="Chromosome"/>
</dbReference>
<evidence type="ECO:0000256" key="9">
    <source>
        <dbReference type="ARBA" id="ARBA00023065"/>
    </source>
</evidence>
<dbReference type="STRING" id="631.CH53_991"/>
<feature type="signal peptide" evidence="19">
    <location>
        <begin position="1"/>
        <end position="24"/>
    </location>
</feature>
<protein>
    <submittedName>
        <fullName evidence="22">Outer membrane receptor FepA</fullName>
    </submittedName>
    <submittedName>
        <fullName evidence="23">TonB-dependent siderophore receptor</fullName>
    </submittedName>
</protein>
<feature type="domain" description="TonB-dependent receptor plug" evidence="21">
    <location>
        <begin position="80"/>
        <end position="193"/>
    </location>
</feature>
<dbReference type="InterPro" id="IPR010917">
    <property type="entry name" value="TonB_rcpt_CS"/>
</dbReference>
<dbReference type="PANTHER" id="PTHR30069">
    <property type="entry name" value="TONB-DEPENDENT OUTER MEMBRANE RECEPTOR"/>
    <property type="match status" value="1"/>
</dbReference>
<evidence type="ECO:0000256" key="7">
    <source>
        <dbReference type="ARBA" id="ARBA00022729"/>
    </source>
</evidence>
<evidence type="ECO:0000259" key="20">
    <source>
        <dbReference type="Pfam" id="PF00593"/>
    </source>
</evidence>
<dbReference type="GO" id="GO:0009279">
    <property type="term" value="C:cell outer membrane"/>
    <property type="evidence" value="ECO:0007669"/>
    <property type="project" value="UniProtKB-SubCell"/>
</dbReference>
<keyword evidence="25" id="KW-1185">Reference proteome</keyword>
<dbReference type="InterPro" id="IPR010916">
    <property type="entry name" value="TonB_box_CS"/>
</dbReference>
<evidence type="ECO:0000256" key="13">
    <source>
        <dbReference type="ARBA" id="ARBA00023237"/>
    </source>
</evidence>
<feature type="region of interest" description="Disordered" evidence="18">
    <location>
        <begin position="260"/>
        <end position="279"/>
    </location>
</feature>
<evidence type="ECO:0000313" key="25">
    <source>
        <dbReference type="Proteomes" id="UP000424966"/>
    </source>
</evidence>
<keyword evidence="10 15" id="KW-0798">TonB box</keyword>
<keyword evidence="3 14" id="KW-0813">Transport</keyword>
<keyword evidence="4 14" id="KW-1134">Transmembrane beta strand</keyword>
<dbReference type="AlphaFoldDB" id="A0A0T9LJL2"/>
<dbReference type="GO" id="GO:0044718">
    <property type="term" value="P:siderophore transmembrane transport"/>
    <property type="evidence" value="ECO:0007669"/>
    <property type="project" value="TreeGrafter"/>
</dbReference>
<dbReference type="PROSITE" id="PS00430">
    <property type="entry name" value="TONB_DEPENDENT_REC_1"/>
    <property type="match status" value="1"/>
</dbReference>
<evidence type="ECO:0000313" key="23">
    <source>
        <dbReference type="EMBL" id="QGR72647.1"/>
    </source>
</evidence>
<dbReference type="NCBIfam" id="NF010051">
    <property type="entry name" value="PRK13528.1"/>
    <property type="match status" value="1"/>
</dbReference>
<reference evidence="23 25" key="2">
    <citation type="submission" date="2019-11" db="EMBL/GenBank/DDBJ databases">
        <title>FDA dAtabase for Regulatory Grade micrObial Sequences (FDA-ARGOS): Supporting development and validation of Infectious Disease Dx tests.</title>
        <authorList>
            <person name="Patel R."/>
            <person name="Rucinski S."/>
            <person name="Tallon L."/>
            <person name="Sadzewicz L."/>
            <person name="Vavikolanu K."/>
            <person name="Mehta A."/>
            <person name="Aluvathingal J."/>
            <person name="Nadendla S."/>
            <person name="Nandy P."/>
            <person name="Geyer C."/>
            <person name="Yan Y."/>
            <person name="Sichtig H."/>
        </authorList>
    </citation>
    <scope>NUCLEOTIDE SEQUENCE [LARGE SCALE GENOMIC DNA]</scope>
    <source>
        <strain evidence="23 25">FDAARGOS_729</strain>
    </source>
</reference>
<keyword evidence="5" id="KW-0410">Iron transport</keyword>
<dbReference type="GeneID" id="58048827"/>
<evidence type="ECO:0000256" key="18">
    <source>
        <dbReference type="SAM" id="MobiDB-lite"/>
    </source>
</evidence>
<evidence type="ECO:0000256" key="5">
    <source>
        <dbReference type="ARBA" id="ARBA00022496"/>
    </source>
</evidence>
<feature type="compositionally biased region" description="Polar residues" evidence="18">
    <location>
        <begin position="424"/>
        <end position="447"/>
    </location>
</feature>
<dbReference type="EMBL" id="CP046294">
    <property type="protein sequence ID" value="QGR72647.1"/>
    <property type="molecule type" value="Genomic_DNA"/>
</dbReference>
<dbReference type="InterPro" id="IPR010105">
    <property type="entry name" value="TonB_sidphr_rcpt"/>
</dbReference>
<evidence type="ECO:0000256" key="11">
    <source>
        <dbReference type="ARBA" id="ARBA00023136"/>
    </source>
</evidence>
<evidence type="ECO:0000256" key="4">
    <source>
        <dbReference type="ARBA" id="ARBA00022452"/>
    </source>
</evidence>
<name>A0A0T9LJL2_YERIN</name>
<feature type="short sequence motif" description="TonB box" evidence="15">
    <location>
        <begin position="65"/>
        <end position="71"/>
    </location>
</feature>
<evidence type="ECO:0000256" key="16">
    <source>
        <dbReference type="PROSITE-ProRule" id="PRU10144"/>
    </source>
</evidence>
<comment type="similarity">
    <text evidence="2 14 17">Belongs to the TonB-dependent receptor family.</text>
</comment>
<dbReference type="NCBIfam" id="TIGR01783">
    <property type="entry name" value="TonB-siderophor"/>
    <property type="match status" value="1"/>
</dbReference>
<keyword evidence="12 22" id="KW-0675">Receptor</keyword>
<feature type="domain" description="TonB-dependent receptor-like beta-barrel" evidence="20">
    <location>
        <begin position="279"/>
        <end position="730"/>
    </location>
</feature>
<dbReference type="eggNOG" id="COG4771">
    <property type="taxonomic scope" value="Bacteria"/>
</dbReference>
<keyword evidence="7 19" id="KW-0732">Signal</keyword>
<evidence type="ECO:0000256" key="10">
    <source>
        <dbReference type="ARBA" id="ARBA00023077"/>
    </source>
</evidence>
<dbReference type="GO" id="GO:0042931">
    <property type="term" value="F:enterobactin transmembrane transporter activity"/>
    <property type="evidence" value="ECO:0007669"/>
    <property type="project" value="TreeGrafter"/>
</dbReference>
<evidence type="ECO:0000313" key="24">
    <source>
        <dbReference type="Proteomes" id="UP000038750"/>
    </source>
</evidence>
<dbReference type="InterPro" id="IPR039426">
    <property type="entry name" value="TonB-dep_rcpt-like"/>
</dbReference>
<feature type="chain" id="PRO_5006692606" evidence="19">
    <location>
        <begin position="25"/>
        <end position="770"/>
    </location>
</feature>
<dbReference type="GO" id="GO:0038023">
    <property type="term" value="F:signaling receptor activity"/>
    <property type="evidence" value="ECO:0007669"/>
    <property type="project" value="InterPro"/>
</dbReference>
<feature type="region of interest" description="Disordered" evidence="18">
    <location>
        <begin position="34"/>
        <end position="58"/>
    </location>
</feature>
<dbReference type="Gene3D" id="2.40.170.20">
    <property type="entry name" value="TonB-dependent receptor, beta-barrel domain"/>
    <property type="match status" value="1"/>
</dbReference>
<evidence type="ECO:0000256" key="8">
    <source>
        <dbReference type="ARBA" id="ARBA00023004"/>
    </source>
</evidence>
<dbReference type="InterPro" id="IPR012910">
    <property type="entry name" value="Plug_dom"/>
</dbReference>
<dbReference type="OrthoDB" id="9764669at2"/>